<dbReference type="Gene3D" id="1.10.10.10">
    <property type="entry name" value="Winged helix-like DNA-binding domain superfamily/Winged helix DNA-binding domain"/>
    <property type="match status" value="1"/>
</dbReference>
<feature type="DNA-binding region" description="OmpR/PhoB-type" evidence="9">
    <location>
        <begin position="129"/>
        <end position="223"/>
    </location>
</feature>
<accession>A0AAU7FD25</accession>
<dbReference type="InterPro" id="IPR036388">
    <property type="entry name" value="WH-like_DNA-bd_sf"/>
</dbReference>
<sequence>MRVLLVEDDILLGEGVQDGLSDAGFAVDWLQDGEAARTALCSSEQFDLLVLDIALPRLTGLQLLAWLRGPQCPRYQQVPVLLLTARDGIEDRITGLNAGADDYLVKPFALGELTARVHALLRRAQGRSGNELVWRTLHLDPARQTATLHGEPLVLTAMEFRLLHVLLANAPNYLSRSQLDDKLYGWGGEVESNTLDVHLSHLRKKLGRDAIQNMRGLGWRMGSPSATGEDY</sequence>
<feature type="domain" description="OmpR/PhoB-type" evidence="11">
    <location>
        <begin position="129"/>
        <end position="223"/>
    </location>
</feature>
<organism evidence="12">
    <name type="scientific">Chitinibacter mangrovi</name>
    <dbReference type="NCBI Taxonomy" id="3153927"/>
    <lineage>
        <taxon>Bacteria</taxon>
        <taxon>Pseudomonadati</taxon>
        <taxon>Pseudomonadota</taxon>
        <taxon>Betaproteobacteria</taxon>
        <taxon>Neisseriales</taxon>
        <taxon>Chitinibacteraceae</taxon>
        <taxon>Chitinibacter</taxon>
    </lineage>
</organism>
<dbReference type="SMART" id="SM00862">
    <property type="entry name" value="Trans_reg_C"/>
    <property type="match status" value="1"/>
</dbReference>
<dbReference type="GO" id="GO:0005829">
    <property type="term" value="C:cytosol"/>
    <property type="evidence" value="ECO:0007669"/>
    <property type="project" value="TreeGrafter"/>
</dbReference>
<proteinExistence type="predicted"/>
<gene>
    <name evidence="12" type="ORF">ABHF33_05130</name>
</gene>
<dbReference type="GO" id="GO:0000156">
    <property type="term" value="F:phosphorelay response regulator activity"/>
    <property type="evidence" value="ECO:0007669"/>
    <property type="project" value="TreeGrafter"/>
</dbReference>
<dbReference type="EMBL" id="CP157355">
    <property type="protein sequence ID" value="XBM01666.1"/>
    <property type="molecule type" value="Genomic_DNA"/>
</dbReference>
<feature type="domain" description="Response regulatory" evidence="10">
    <location>
        <begin position="2"/>
        <end position="121"/>
    </location>
</feature>
<protein>
    <submittedName>
        <fullName evidence="12">Response regulator transcription factor</fullName>
    </submittedName>
</protein>
<evidence type="ECO:0000256" key="3">
    <source>
        <dbReference type="ARBA" id="ARBA00022553"/>
    </source>
</evidence>
<evidence type="ECO:0000256" key="5">
    <source>
        <dbReference type="ARBA" id="ARBA00023015"/>
    </source>
</evidence>
<keyword evidence="7" id="KW-0804">Transcription</keyword>
<comment type="subcellular location">
    <subcellularLocation>
        <location evidence="1">Cytoplasm</location>
    </subcellularLocation>
</comment>
<dbReference type="CDD" id="cd17624">
    <property type="entry name" value="REC_OmpR_PmrA-like"/>
    <property type="match status" value="1"/>
</dbReference>
<dbReference type="PANTHER" id="PTHR48111:SF35">
    <property type="entry name" value="TRANSCRIPTIONAL REGULATORY PROTEIN QSEB"/>
    <property type="match status" value="1"/>
</dbReference>
<dbReference type="SMART" id="SM00448">
    <property type="entry name" value="REC"/>
    <property type="match status" value="1"/>
</dbReference>
<dbReference type="Gene3D" id="3.40.50.2300">
    <property type="match status" value="1"/>
</dbReference>
<keyword evidence="3 8" id="KW-0597">Phosphoprotein</keyword>
<dbReference type="PROSITE" id="PS51755">
    <property type="entry name" value="OMPR_PHOB"/>
    <property type="match status" value="1"/>
</dbReference>
<evidence type="ECO:0000256" key="4">
    <source>
        <dbReference type="ARBA" id="ARBA00023012"/>
    </source>
</evidence>
<evidence type="ECO:0000259" key="10">
    <source>
        <dbReference type="PROSITE" id="PS50110"/>
    </source>
</evidence>
<dbReference type="InterPro" id="IPR011006">
    <property type="entry name" value="CheY-like_superfamily"/>
</dbReference>
<dbReference type="Pfam" id="PF00486">
    <property type="entry name" value="Trans_reg_C"/>
    <property type="match status" value="1"/>
</dbReference>
<evidence type="ECO:0000256" key="8">
    <source>
        <dbReference type="PROSITE-ProRule" id="PRU00169"/>
    </source>
</evidence>
<dbReference type="InterPro" id="IPR001867">
    <property type="entry name" value="OmpR/PhoB-type_DNA-bd"/>
</dbReference>
<dbReference type="PANTHER" id="PTHR48111">
    <property type="entry name" value="REGULATOR OF RPOS"/>
    <property type="match status" value="1"/>
</dbReference>
<dbReference type="Gene3D" id="6.10.250.690">
    <property type="match status" value="1"/>
</dbReference>
<dbReference type="RefSeq" id="WP_348945942.1">
    <property type="nucleotide sequence ID" value="NZ_CP157355.1"/>
</dbReference>
<dbReference type="InterPro" id="IPR039420">
    <property type="entry name" value="WalR-like"/>
</dbReference>
<feature type="modified residue" description="4-aspartylphosphate" evidence="8">
    <location>
        <position position="52"/>
    </location>
</feature>
<evidence type="ECO:0000256" key="9">
    <source>
        <dbReference type="PROSITE-ProRule" id="PRU01091"/>
    </source>
</evidence>
<keyword evidence="4" id="KW-0902">Two-component regulatory system</keyword>
<dbReference type="KEGG" id="cmav:ABHF33_05130"/>
<dbReference type="GO" id="GO:0006355">
    <property type="term" value="P:regulation of DNA-templated transcription"/>
    <property type="evidence" value="ECO:0007669"/>
    <property type="project" value="InterPro"/>
</dbReference>
<name>A0AAU7FD25_9NEIS</name>
<evidence type="ECO:0000256" key="1">
    <source>
        <dbReference type="ARBA" id="ARBA00004496"/>
    </source>
</evidence>
<dbReference type="CDD" id="cd00383">
    <property type="entry name" value="trans_reg_C"/>
    <property type="match status" value="1"/>
</dbReference>
<dbReference type="GO" id="GO:0000976">
    <property type="term" value="F:transcription cis-regulatory region binding"/>
    <property type="evidence" value="ECO:0007669"/>
    <property type="project" value="TreeGrafter"/>
</dbReference>
<keyword evidence="2" id="KW-0963">Cytoplasm</keyword>
<dbReference type="InterPro" id="IPR001789">
    <property type="entry name" value="Sig_transdc_resp-reg_receiver"/>
</dbReference>
<dbReference type="PROSITE" id="PS50110">
    <property type="entry name" value="RESPONSE_REGULATORY"/>
    <property type="match status" value="1"/>
</dbReference>
<keyword evidence="5" id="KW-0805">Transcription regulation</keyword>
<dbReference type="SUPFAM" id="SSF52172">
    <property type="entry name" value="CheY-like"/>
    <property type="match status" value="1"/>
</dbReference>
<dbReference type="GO" id="GO:0032993">
    <property type="term" value="C:protein-DNA complex"/>
    <property type="evidence" value="ECO:0007669"/>
    <property type="project" value="TreeGrafter"/>
</dbReference>
<evidence type="ECO:0000313" key="12">
    <source>
        <dbReference type="EMBL" id="XBM01666.1"/>
    </source>
</evidence>
<evidence type="ECO:0000256" key="7">
    <source>
        <dbReference type="ARBA" id="ARBA00023163"/>
    </source>
</evidence>
<evidence type="ECO:0000256" key="6">
    <source>
        <dbReference type="ARBA" id="ARBA00023125"/>
    </source>
</evidence>
<dbReference type="AlphaFoldDB" id="A0AAU7FD25"/>
<evidence type="ECO:0000259" key="11">
    <source>
        <dbReference type="PROSITE" id="PS51755"/>
    </source>
</evidence>
<dbReference type="Pfam" id="PF00072">
    <property type="entry name" value="Response_reg"/>
    <property type="match status" value="1"/>
</dbReference>
<keyword evidence="6 9" id="KW-0238">DNA-binding</keyword>
<reference evidence="12" key="1">
    <citation type="submission" date="2024-05" db="EMBL/GenBank/DDBJ databases">
        <authorList>
            <person name="Yang L."/>
            <person name="Pan L."/>
        </authorList>
    </citation>
    <scope>NUCLEOTIDE SEQUENCE</scope>
    <source>
        <strain evidence="12">FCG-7</strain>
    </source>
</reference>
<evidence type="ECO:0000256" key="2">
    <source>
        <dbReference type="ARBA" id="ARBA00022490"/>
    </source>
</evidence>